<dbReference type="Proteomes" id="UP000297597">
    <property type="component" value="Unassembled WGS sequence"/>
</dbReference>
<feature type="domain" description="Aldehyde ferredoxin oxidoreductase N-terminal" evidence="2">
    <location>
        <begin position="1"/>
        <end position="206"/>
    </location>
</feature>
<dbReference type="EMBL" id="QFFZ01000019">
    <property type="protein sequence ID" value="TEB10984.1"/>
    <property type="molecule type" value="Genomic_DNA"/>
</dbReference>
<dbReference type="InterPro" id="IPR036503">
    <property type="entry name" value="Ald_Fedxn_OxRdtase_N_sf"/>
</dbReference>
<gene>
    <name evidence="3" type="primary">ydhV_4</name>
    <name evidence="3" type="ORF">Pmgp_02000</name>
</gene>
<evidence type="ECO:0000313" key="4">
    <source>
        <dbReference type="Proteomes" id="UP000297597"/>
    </source>
</evidence>
<dbReference type="Gene3D" id="1.10.569.10">
    <property type="entry name" value="Aldehyde Ferredoxin Oxidoreductase Protein, subunit A, domain 2"/>
    <property type="match status" value="1"/>
</dbReference>
<dbReference type="EC" id="1.-.-.-" evidence="3"/>
<dbReference type="SUPFAM" id="SSF56228">
    <property type="entry name" value="Aldehyde ferredoxin oxidoreductase, N-terminal domain"/>
    <property type="match status" value="1"/>
</dbReference>
<dbReference type="GO" id="GO:0051536">
    <property type="term" value="F:iron-sulfur cluster binding"/>
    <property type="evidence" value="ECO:0007669"/>
    <property type="project" value="InterPro"/>
</dbReference>
<dbReference type="InterPro" id="IPR013983">
    <property type="entry name" value="Ald_Fedxn_OxRdtase_N"/>
</dbReference>
<dbReference type="InterPro" id="IPR036021">
    <property type="entry name" value="Tungsten_al_ferr_oxy-like_C"/>
</dbReference>
<dbReference type="PANTHER" id="PTHR30038:SF0">
    <property type="entry name" value="TUNGSTEN-CONTAINING ALDEHYDE FERREDOXIN OXIDOREDUCTASE"/>
    <property type="match status" value="1"/>
</dbReference>
<evidence type="ECO:0000259" key="2">
    <source>
        <dbReference type="SMART" id="SM00790"/>
    </source>
</evidence>
<reference evidence="3 4" key="1">
    <citation type="journal article" date="2018" name="Environ. Microbiol.">
        <title>Novel energy conservation strategies and behaviour of Pelotomaculum schinkii driving syntrophic propionate catabolism.</title>
        <authorList>
            <person name="Hidalgo-Ahumada C.A.P."/>
            <person name="Nobu M.K."/>
            <person name="Narihiro T."/>
            <person name="Tamaki H."/>
            <person name="Liu W.T."/>
            <person name="Kamagata Y."/>
            <person name="Stams A.J.M."/>
            <person name="Imachi H."/>
            <person name="Sousa D.Z."/>
        </authorList>
    </citation>
    <scope>NUCLEOTIDE SEQUENCE [LARGE SCALE GENOMIC DNA]</scope>
    <source>
        <strain evidence="3 4">MGP</strain>
    </source>
</reference>
<name>A0A4Y7RPP1_9FIRM</name>
<organism evidence="3 4">
    <name type="scientific">Pelotomaculum propionicicum</name>
    <dbReference type="NCBI Taxonomy" id="258475"/>
    <lineage>
        <taxon>Bacteria</taxon>
        <taxon>Bacillati</taxon>
        <taxon>Bacillota</taxon>
        <taxon>Clostridia</taxon>
        <taxon>Eubacteriales</taxon>
        <taxon>Desulfotomaculaceae</taxon>
        <taxon>Pelotomaculum</taxon>
    </lineage>
</organism>
<dbReference type="PANTHER" id="PTHR30038">
    <property type="entry name" value="ALDEHYDE FERREDOXIN OXIDOREDUCTASE"/>
    <property type="match status" value="1"/>
</dbReference>
<proteinExistence type="predicted"/>
<keyword evidence="4" id="KW-1185">Reference proteome</keyword>
<sequence>MSRIIYVNLSDETIEEKEHDLAKLYHYGRGLAGWLMEEHVPPGTGRHSPENCIVLAAGLFPGTEAPSSGRLILAAKRANDSGIQYLNLAGPFSQKMASLDINAVVITGRNNKDAPAVLTICENEIKIQYVPDLKERKVSVTIQYIRKELGSESAVIGVGPAGEHLLPLASVFTTYPEGVPVYNCVRGGMGDIFGSKGLKAVAVTTKAYFQAKVFDHEKMRESSKKLARMIVDHPICGGALPSHGSITLMKMMKSGRLDFTGKTAATEQKGEVSKEAGSGSVTSSVRINRACAPRCVVGCLNRHAGGKQSLLSSPADNEVFAALKEAFEIQDQEFASAFNRDAFELGIDSVEFVFTCALLFKILNKKVGKNELMEALDEVRRLTSLGRILAGGTHGVYRLFQDRPALEPMVTRPSVTEEGRFNVKLPFKISGFEDMNDTEYLYALMITFGNLGLCLFTSFALIENKEAWRLLSEMFYYKTGLPVHDRDLIDYSIQCLKAEQAYELRAKTQSVQKVIPEFVKVLYRYFGKEVAD</sequence>
<comment type="caution">
    <text evidence="3">The sequence shown here is derived from an EMBL/GenBank/DDBJ whole genome shotgun (WGS) entry which is preliminary data.</text>
</comment>
<evidence type="ECO:0000256" key="1">
    <source>
        <dbReference type="SAM" id="Phobius"/>
    </source>
</evidence>
<evidence type="ECO:0000313" key="3">
    <source>
        <dbReference type="EMBL" id="TEB10984.1"/>
    </source>
</evidence>
<dbReference type="Gene3D" id="3.60.9.10">
    <property type="entry name" value="Aldehyde ferredoxin oxidoreductase, N-terminal domain"/>
    <property type="match status" value="1"/>
</dbReference>
<accession>A0A4Y7RPP1</accession>
<dbReference type="InterPro" id="IPR051919">
    <property type="entry name" value="W-dependent_AOR"/>
</dbReference>
<keyword evidence="1" id="KW-1133">Transmembrane helix</keyword>
<dbReference type="SUPFAM" id="SSF48310">
    <property type="entry name" value="Aldehyde ferredoxin oxidoreductase, C-terminal domains"/>
    <property type="match status" value="1"/>
</dbReference>
<keyword evidence="1" id="KW-0472">Membrane</keyword>
<dbReference type="AlphaFoldDB" id="A0A4Y7RPP1"/>
<dbReference type="Pfam" id="PF02730">
    <property type="entry name" value="AFOR_N"/>
    <property type="match status" value="1"/>
</dbReference>
<dbReference type="InterPro" id="IPR013984">
    <property type="entry name" value="Ald_Fedxn_OxRdtase_dom2"/>
</dbReference>
<keyword evidence="1" id="KW-0812">Transmembrane</keyword>
<feature type="transmembrane region" description="Helical" evidence="1">
    <location>
        <begin position="440"/>
        <end position="462"/>
    </location>
</feature>
<dbReference type="GO" id="GO:0016625">
    <property type="term" value="F:oxidoreductase activity, acting on the aldehyde or oxo group of donors, iron-sulfur protein as acceptor"/>
    <property type="evidence" value="ECO:0007669"/>
    <property type="project" value="InterPro"/>
</dbReference>
<protein>
    <submittedName>
        <fullName evidence="3">Putative oxidoreductase YdhV</fullName>
        <ecNumber evidence="3">1.-.-.-</ecNumber>
    </submittedName>
</protein>
<dbReference type="SMART" id="SM00790">
    <property type="entry name" value="AFOR_N"/>
    <property type="match status" value="1"/>
</dbReference>
<dbReference type="OrthoDB" id="9763894at2"/>
<keyword evidence="3" id="KW-0560">Oxidoreductase</keyword>
<dbReference type="GO" id="GO:0009055">
    <property type="term" value="F:electron transfer activity"/>
    <property type="evidence" value="ECO:0007669"/>
    <property type="project" value="InterPro"/>
</dbReference>
<dbReference type="RefSeq" id="WP_134213841.1">
    <property type="nucleotide sequence ID" value="NZ_QFFZ01000019.1"/>
</dbReference>